<gene>
    <name evidence="1" type="ORF">PMZ80_006511</name>
</gene>
<dbReference type="GeneID" id="89999960"/>
<comment type="caution">
    <text evidence="1">The sequence shown here is derived from an EMBL/GenBank/DDBJ whole genome shotgun (WGS) entry which is preliminary data.</text>
</comment>
<evidence type="ECO:0000313" key="2">
    <source>
        <dbReference type="Proteomes" id="UP001334248"/>
    </source>
</evidence>
<dbReference type="Proteomes" id="UP001334248">
    <property type="component" value="Unassembled WGS sequence"/>
</dbReference>
<name>A0ABR0RKV3_9EURO</name>
<accession>A0ABR0RKV3</accession>
<dbReference type="InterPro" id="IPR023352">
    <property type="entry name" value="MAPEG-like_dom_sf"/>
</dbReference>
<keyword evidence="2" id="KW-1185">Reference proteome</keyword>
<sequence length="402" mass="45310">MATQNDHQAPFRLLDLPAELQKLVYRKYFEGTKLTITEYDEDSGTTKIEGMPSLSLELVCRAVHDEAKRARTQETSTRVRLSSATFIDYLAEFAEDARYIWVQTHVQTLDIGNIYWDLSRGQVNWDALVARCAQLRRVYMERIIPGHLPGRVTDQYETGHGANNEVEDITKLVMKTMMQQGHWKDNETREWSVLGLGRLAPLLKSKFLDYKVMANWVLPCRDDNSTELFTKYAKLISCTSKSSQSALRPLDLERGSPTSWANWILPILIRSERLTIMSTTSTLGLSNAFASSSPFAGPAAFLAWNWFYAYCVLSSRTFKQYYGIDHNGSPRQDLDKYGAAAVKEGKMTQAQLDQIRRVEAASANSIDGFSLFAASGEFPVRHVKSAPATCLCEDGNTNLIVT</sequence>
<reference evidence="1 2" key="1">
    <citation type="journal article" date="2023" name="Res Sq">
        <title>Genomic and morphological characterization of Knufia obscura isolated from the Mars 2020 spacecraft assembly facility.</title>
        <authorList>
            <person name="Chander A.M."/>
            <person name="Teixeira M.M."/>
            <person name="Singh N.K."/>
            <person name="Williams M.P."/>
            <person name="Parker C.W."/>
            <person name="Leo P."/>
            <person name="Stajich J.E."/>
            <person name="Torok T."/>
            <person name="Tighe S."/>
            <person name="Mason C.E."/>
            <person name="Venkateswaran K."/>
        </authorList>
    </citation>
    <scope>NUCLEOTIDE SEQUENCE [LARGE SCALE GENOMIC DNA]</scope>
    <source>
        <strain evidence="1 2">CCFEE 5817</strain>
    </source>
</reference>
<dbReference type="SUPFAM" id="SSF161084">
    <property type="entry name" value="MAPEG domain-like"/>
    <property type="match status" value="1"/>
</dbReference>
<organism evidence="1 2">
    <name type="scientific">Knufia obscura</name>
    <dbReference type="NCBI Taxonomy" id="1635080"/>
    <lineage>
        <taxon>Eukaryota</taxon>
        <taxon>Fungi</taxon>
        <taxon>Dikarya</taxon>
        <taxon>Ascomycota</taxon>
        <taxon>Pezizomycotina</taxon>
        <taxon>Eurotiomycetes</taxon>
        <taxon>Chaetothyriomycetidae</taxon>
        <taxon>Chaetothyriales</taxon>
        <taxon>Trichomeriaceae</taxon>
        <taxon>Knufia</taxon>
    </lineage>
</organism>
<proteinExistence type="predicted"/>
<evidence type="ECO:0000313" key="1">
    <source>
        <dbReference type="EMBL" id="KAK5941234.1"/>
    </source>
</evidence>
<dbReference type="RefSeq" id="XP_064729324.1">
    <property type="nucleotide sequence ID" value="XM_064874924.1"/>
</dbReference>
<dbReference type="EMBL" id="JAVHJV010000007">
    <property type="protein sequence ID" value="KAK5941234.1"/>
    <property type="molecule type" value="Genomic_DNA"/>
</dbReference>
<protein>
    <submittedName>
        <fullName evidence="1">Uncharacterized protein</fullName>
    </submittedName>
</protein>